<dbReference type="SMART" id="SM00409">
    <property type="entry name" value="IG"/>
    <property type="match status" value="2"/>
</dbReference>
<dbReference type="InterPro" id="IPR042842">
    <property type="entry name" value="CD226"/>
</dbReference>
<evidence type="ECO:0000259" key="3">
    <source>
        <dbReference type="PROSITE" id="PS50835"/>
    </source>
</evidence>
<dbReference type="PANTHER" id="PTHR47011">
    <property type="entry name" value="CD226 ANTIGEN"/>
    <property type="match status" value="1"/>
</dbReference>
<dbReference type="InterPro" id="IPR036179">
    <property type="entry name" value="Ig-like_dom_sf"/>
</dbReference>
<evidence type="ECO:0000313" key="5">
    <source>
        <dbReference type="RefSeq" id="XP_053061967.1"/>
    </source>
</evidence>
<dbReference type="InterPro" id="IPR013106">
    <property type="entry name" value="Ig_V-set"/>
</dbReference>
<evidence type="ECO:0000256" key="2">
    <source>
        <dbReference type="SAM" id="Phobius"/>
    </source>
</evidence>
<reference evidence="5" key="1">
    <citation type="submission" date="2025-08" db="UniProtKB">
        <authorList>
            <consortium name="RefSeq"/>
        </authorList>
    </citation>
    <scope>IDENTIFICATION</scope>
    <source>
        <tissue evidence="5">Blood</tissue>
    </source>
</reference>
<dbReference type="InterPro" id="IPR003599">
    <property type="entry name" value="Ig_sub"/>
</dbReference>
<proteinExistence type="predicted"/>
<dbReference type="GeneID" id="106982245"/>
<keyword evidence="2" id="KW-0472">Membrane</keyword>
<dbReference type="SUPFAM" id="SSF48726">
    <property type="entry name" value="Immunoglobulin"/>
    <property type="match status" value="2"/>
</dbReference>
<dbReference type="RefSeq" id="XP_053061967.1">
    <property type="nucleotide sequence ID" value="XM_053205992.1"/>
</dbReference>
<accession>A0ABM3NRB7</accession>
<evidence type="ECO:0000313" key="4">
    <source>
        <dbReference type="Proteomes" id="UP001652583"/>
    </source>
</evidence>
<feature type="region of interest" description="Disordered" evidence="1">
    <location>
        <begin position="56"/>
        <end position="90"/>
    </location>
</feature>
<feature type="compositionally biased region" description="Basic and acidic residues" evidence="1">
    <location>
        <begin position="415"/>
        <end position="425"/>
    </location>
</feature>
<keyword evidence="2" id="KW-0812">Transmembrane</keyword>
<keyword evidence="4" id="KW-1185">Reference proteome</keyword>
<name>A0ABM3NRB7_ACIJB</name>
<protein>
    <submittedName>
        <fullName evidence="5">CD226 antigen isoform X1</fullName>
    </submittedName>
</protein>
<dbReference type="PANTHER" id="PTHR47011:SF1">
    <property type="entry name" value="CD226 ANTIGEN"/>
    <property type="match status" value="1"/>
</dbReference>
<dbReference type="PROSITE" id="PS50835">
    <property type="entry name" value="IG_LIKE"/>
    <property type="match status" value="2"/>
</dbReference>
<feature type="transmembrane region" description="Helical" evidence="2">
    <location>
        <begin position="379"/>
        <end position="403"/>
    </location>
</feature>
<dbReference type="Pfam" id="PF07686">
    <property type="entry name" value="V-set"/>
    <property type="match status" value="2"/>
</dbReference>
<dbReference type="InterPro" id="IPR013783">
    <property type="entry name" value="Ig-like_fold"/>
</dbReference>
<dbReference type="Proteomes" id="UP001652583">
    <property type="component" value="Chromosome D3"/>
</dbReference>
<feature type="region of interest" description="Disordered" evidence="1">
    <location>
        <begin position="413"/>
        <end position="441"/>
    </location>
</feature>
<feature type="domain" description="Ig-like" evidence="3">
    <location>
        <begin position="95"/>
        <end position="205"/>
    </location>
</feature>
<evidence type="ECO:0000256" key="1">
    <source>
        <dbReference type="SAM" id="MobiDB-lite"/>
    </source>
</evidence>
<feature type="compositionally biased region" description="Polar residues" evidence="1">
    <location>
        <begin position="426"/>
        <end position="441"/>
    </location>
</feature>
<dbReference type="Gene3D" id="2.60.40.10">
    <property type="entry name" value="Immunoglobulins"/>
    <property type="match status" value="2"/>
</dbReference>
<feature type="domain" description="Ig-like" evidence="3">
    <location>
        <begin position="240"/>
        <end position="371"/>
    </location>
</feature>
<sequence length="464" mass="52792">MSWHMWSTTASCLLPASPEGALAERRGQELWAQGQSPSCFSSAHHARRAADCQWRAGARQGGHGKQEALNQRHIGKGESERAELTSQDQSPKRFPEMDYLAFFLAIVHIYRALCEEMFWDTTVKLAENMSLECVYSSLDTLTQMEWFKINTTDRESIAIFSPAYGVIIRTPYADRVYFLNSTMAPNDMTLTFHNVSEADVGYYSCLLHTFPYGHWEKVIRVVASGTTTHRLPESRSPSPPEILAFLNHSQDSIRYFDDFEIAVPSDSHMVSEPGKNITLSCELPTKWPVQQITWEKIQPHQIDLLTSCNLSQGKIYTSKYQRWVSSDCSLGMTSTFITMPQAVVSDSGLYRCGFSARTGENETFVRRLTVTDGKMDNQYTLFVAGGTVLSLLFVILMTAVIVISHRRRRRQNRGLFKEHRNKDAQNKATNNYRNPISTNQSSDCAREDIYVNYPAFSHRPKTRI</sequence>
<gene>
    <name evidence="5" type="primary">CD226</name>
</gene>
<dbReference type="InterPro" id="IPR007110">
    <property type="entry name" value="Ig-like_dom"/>
</dbReference>
<organism evidence="4 5">
    <name type="scientific">Acinonyx jubatus</name>
    <name type="common">Cheetah</name>
    <dbReference type="NCBI Taxonomy" id="32536"/>
    <lineage>
        <taxon>Eukaryota</taxon>
        <taxon>Metazoa</taxon>
        <taxon>Chordata</taxon>
        <taxon>Craniata</taxon>
        <taxon>Vertebrata</taxon>
        <taxon>Euteleostomi</taxon>
        <taxon>Mammalia</taxon>
        <taxon>Eutheria</taxon>
        <taxon>Laurasiatheria</taxon>
        <taxon>Carnivora</taxon>
        <taxon>Feliformia</taxon>
        <taxon>Felidae</taxon>
        <taxon>Felinae</taxon>
        <taxon>Acinonyx</taxon>
    </lineage>
</organism>
<keyword evidence="2" id="KW-1133">Transmembrane helix</keyword>